<dbReference type="GO" id="GO:0070403">
    <property type="term" value="F:NAD+ binding"/>
    <property type="evidence" value="ECO:0007669"/>
    <property type="project" value="InterPro"/>
</dbReference>
<keyword evidence="19" id="KW-0496">Mitochondrion</keyword>
<comment type="pathway">
    <text evidence="4">Nucleotide-sugar biosynthesis; UDP-alpha-D-xylose biosynthesis; UDP-alpha-D-xylose from UDP-alpha-D-glucuronate: step 1/1.</text>
</comment>
<dbReference type="Pfam" id="PF16363">
    <property type="entry name" value="GDP_Man_Dehyd"/>
    <property type="match status" value="1"/>
</dbReference>
<evidence type="ECO:0000256" key="10">
    <source>
        <dbReference type="ARBA" id="ARBA00022968"/>
    </source>
</evidence>
<accession>A0A0G4IWQ2</accession>
<dbReference type="STRING" id="37360.A0A0G4IWQ2"/>
<evidence type="ECO:0000256" key="8">
    <source>
        <dbReference type="ARBA" id="ARBA00022692"/>
    </source>
</evidence>
<dbReference type="Proteomes" id="UP000290189">
    <property type="component" value="Unassembled WGS sequence"/>
</dbReference>
<dbReference type="OMA" id="KYPKVKY"/>
<comment type="similarity">
    <text evidence="5">Belongs to the NAD(P)-dependent epimerase/dehydratase family. UDP-glucuronic acid decarboxylase subfamily.</text>
</comment>
<dbReference type="InterPro" id="IPR044516">
    <property type="entry name" value="UXS-like"/>
</dbReference>
<evidence type="ECO:0000313" key="18">
    <source>
        <dbReference type="EMBL" id="CEO99579.1"/>
    </source>
</evidence>
<dbReference type="CDD" id="cd05230">
    <property type="entry name" value="UGD_SDR_e"/>
    <property type="match status" value="1"/>
</dbReference>
<reference evidence="19 21" key="2">
    <citation type="submission" date="2018-03" db="EMBL/GenBank/DDBJ databases">
        <authorList>
            <person name="Fogelqvist J."/>
        </authorList>
    </citation>
    <scope>NUCLEOTIDE SEQUENCE [LARGE SCALE GENOMIC DNA]</scope>
</reference>
<dbReference type="GO" id="GO:0048040">
    <property type="term" value="F:UDP-glucuronate decarboxylase activity"/>
    <property type="evidence" value="ECO:0007669"/>
    <property type="project" value="UniProtKB-EC"/>
</dbReference>
<dbReference type="GO" id="GO:0042732">
    <property type="term" value="P:D-xylose metabolic process"/>
    <property type="evidence" value="ECO:0007669"/>
    <property type="project" value="InterPro"/>
</dbReference>
<evidence type="ECO:0000313" key="20">
    <source>
        <dbReference type="Proteomes" id="UP000039324"/>
    </source>
</evidence>
<evidence type="ECO:0000256" key="6">
    <source>
        <dbReference type="ARBA" id="ARBA00012290"/>
    </source>
</evidence>
<evidence type="ECO:0000256" key="2">
    <source>
        <dbReference type="ARBA" id="ARBA00004447"/>
    </source>
</evidence>
<dbReference type="EC" id="4.1.1.35" evidence="6"/>
<dbReference type="UniPathway" id="UPA00796">
    <property type="reaction ID" value="UER00771"/>
</dbReference>
<evidence type="ECO:0000256" key="3">
    <source>
        <dbReference type="ARBA" id="ARBA00004496"/>
    </source>
</evidence>
<dbReference type="SUPFAM" id="SSF51735">
    <property type="entry name" value="NAD(P)-binding Rossmann-fold domains"/>
    <property type="match status" value="1"/>
</dbReference>
<keyword evidence="14" id="KW-0472">Membrane</keyword>
<dbReference type="SMR" id="A0A0G4IWQ2"/>
<comment type="subcellular location">
    <subcellularLocation>
        <location evidence="3">Cytoplasm</location>
    </subcellularLocation>
    <subcellularLocation>
        <location evidence="2">Golgi apparatus</location>
        <location evidence="2">Golgi stack membrane</location>
        <topology evidence="2">Single-pass type II membrane protein</topology>
    </subcellularLocation>
</comment>
<keyword evidence="13" id="KW-0333">Golgi apparatus</keyword>
<dbReference type="Proteomes" id="UP000039324">
    <property type="component" value="Unassembled WGS sequence"/>
</dbReference>
<evidence type="ECO:0000256" key="13">
    <source>
        <dbReference type="ARBA" id="ARBA00023034"/>
    </source>
</evidence>
<keyword evidence="11" id="KW-1133">Transmembrane helix</keyword>
<evidence type="ECO:0000259" key="17">
    <source>
        <dbReference type="Pfam" id="PF16363"/>
    </source>
</evidence>
<dbReference type="PANTHER" id="PTHR43078:SF6">
    <property type="entry name" value="UDP-GLUCURONIC ACID DECARBOXYLASE 1"/>
    <property type="match status" value="1"/>
</dbReference>
<dbReference type="EMBL" id="OVEO01000005">
    <property type="protein sequence ID" value="SPQ95922.1"/>
    <property type="molecule type" value="Genomic_DNA"/>
</dbReference>
<comment type="catalytic activity">
    <reaction evidence="16">
        <text>UDP-alpha-D-glucuronate + H(+) = UDP-alpha-D-xylose + CO2</text>
        <dbReference type="Rhea" id="RHEA:23916"/>
        <dbReference type="ChEBI" id="CHEBI:15378"/>
        <dbReference type="ChEBI" id="CHEBI:16526"/>
        <dbReference type="ChEBI" id="CHEBI:57632"/>
        <dbReference type="ChEBI" id="CHEBI:58052"/>
        <dbReference type="EC" id="4.1.1.35"/>
    </reaction>
</comment>
<evidence type="ECO:0000256" key="14">
    <source>
        <dbReference type="ARBA" id="ARBA00023136"/>
    </source>
</evidence>
<evidence type="ECO:0000313" key="19">
    <source>
        <dbReference type="EMBL" id="SPQ95922.1"/>
    </source>
</evidence>
<evidence type="ECO:0000256" key="16">
    <source>
        <dbReference type="ARBA" id="ARBA00051601"/>
    </source>
</evidence>
<dbReference type="GO" id="GO:0032580">
    <property type="term" value="C:Golgi cisterna membrane"/>
    <property type="evidence" value="ECO:0007669"/>
    <property type="project" value="UniProtKB-SubCell"/>
</dbReference>
<feature type="domain" description="NAD(P)-binding" evidence="17">
    <location>
        <begin position="26"/>
        <end position="320"/>
    </location>
</feature>
<keyword evidence="12" id="KW-0520">NAD</keyword>
<name>A0A0G4IWQ2_PLABS</name>
<gene>
    <name evidence="18" type="ORF">PBRA_007312</name>
    <name evidence="19" type="ORF">PLBR_LOCUS3137</name>
</gene>
<dbReference type="EMBL" id="CDSF01000091">
    <property type="protein sequence ID" value="CEO99579.1"/>
    <property type="molecule type" value="Genomic_DNA"/>
</dbReference>
<keyword evidence="10" id="KW-0735">Signal-anchor</keyword>
<keyword evidence="8" id="KW-0812">Transmembrane</keyword>
<keyword evidence="9" id="KW-0210">Decarboxylase</keyword>
<dbReference type="FunFam" id="3.40.50.720:FF:000150">
    <property type="entry name" value="UDP-glucuronic acid decarboxylase 6"/>
    <property type="match status" value="1"/>
</dbReference>
<dbReference type="PANTHER" id="PTHR43078">
    <property type="entry name" value="UDP-GLUCURONIC ACID DECARBOXYLASE-RELATED"/>
    <property type="match status" value="1"/>
</dbReference>
<protein>
    <recommendedName>
        <fullName evidence="6">UDP-glucuronate decarboxylase</fullName>
        <ecNumber evidence="6">4.1.1.35</ecNumber>
    </recommendedName>
</protein>
<reference evidence="18 20" key="1">
    <citation type="submission" date="2015-02" db="EMBL/GenBank/DDBJ databases">
        <authorList>
            <person name="Chooi Y.-H."/>
        </authorList>
    </citation>
    <scope>NUCLEOTIDE SEQUENCE [LARGE SCALE GENOMIC DNA]</scope>
    <source>
        <strain evidence="18">E3</strain>
    </source>
</reference>
<evidence type="ECO:0000256" key="11">
    <source>
        <dbReference type="ARBA" id="ARBA00022989"/>
    </source>
</evidence>
<keyword evidence="7" id="KW-0963">Cytoplasm</keyword>
<dbReference type="OrthoDB" id="331544at2759"/>
<dbReference type="Gene3D" id="3.40.50.720">
    <property type="entry name" value="NAD(P)-binding Rossmann-like Domain"/>
    <property type="match status" value="2"/>
</dbReference>
<keyword evidence="20" id="KW-1185">Reference proteome</keyword>
<organism evidence="18 20">
    <name type="scientific">Plasmodiophora brassicae</name>
    <name type="common">Clubroot disease agent</name>
    <dbReference type="NCBI Taxonomy" id="37360"/>
    <lineage>
        <taxon>Eukaryota</taxon>
        <taxon>Sar</taxon>
        <taxon>Rhizaria</taxon>
        <taxon>Endomyxa</taxon>
        <taxon>Phytomyxea</taxon>
        <taxon>Plasmodiophorida</taxon>
        <taxon>Plasmodiophoridae</taxon>
        <taxon>Plasmodiophora</taxon>
    </lineage>
</organism>
<dbReference type="GO" id="GO:0033320">
    <property type="term" value="P:UDP-D-xylose biosynthetic process"/>
    <property type="evidence" value="ECO:0007669"/>
    <property type="project" value="UniProtKB-UniPathway"/>
</dbReference>
<dbReference type="AlphaFoldDB" id="A0A0G4IWQ2"/>
<keyword evidence="15" id="KW-0456">Lyase</keyword>
<evidence type="ECO:0000256" key="1">
    <source>
        <dbReference type="ARBA" id="ARBA00001911"/>
    </source>
</evidence>
<dbReference type="InterPro" id="IPR036291">
    <property type="entry name" value="NAD(P)-bd_dom_sf"/>
</dbReference>
<comment type="cofactor">
    <cofactor evidence="1">
        <name>NAD(+)</name>
        <dbReference type="ChEBI" id="CHEBI:57540"/>
    </cofactor>
</comment>
<evidence type="ECO:0000256" key="4">
    <source>
        <dbReference type="ARBA" id="ARBA00005100"/>
    </source>
</evidence>
<dbReference type="InterPro" id="IPR016040">
    <property type="entry name" value="NAD(P)-bd_dom"/>
</dbReference>
<evidence type="ECO:0000256" key="9">
    <source>
        <dbReference type="ARBA" id="ARBA00022793"/>
    </source>
</evidence>
<proteinExistence type="inferred from homology"/>
<evidence type="ECO:0000256" key="7">
    <source>
        <dbReference type="ARBA" id="ARBA00022490"/>
    </source>
</evidence>
<evidence type="ECO:0000256" key="15">
    <source>
        <dbReference type="ARBA" id="ARBA00023239"/>
    </source>
</evidence>
<evidence type="ECO:0000256" key="5">
    <source>
        <dbReference type="ARBA" id="ARBA00007505"/>
    </source>
</evidence>
<evidence type="ECO:0000313" key="21">
    <source>
        <dbReference type="Proteomes" id="UP000290189"/>
    </source>
</evidence>
<evidence type="ECO:0000256" key="12">
    <source>
        <dbReference type="ARBA" id="ARBA00023027"/>
    </source>
</evidence>
<geneLocation type="mitochondrion" evidence="19"/>
<sequence>MAVDDARRNEVVKNVGDTVRATNRILITGACGFIGSHLTDRLMEDPHNEVIAVDNCFSGDKRNLQKWFGNPRFEFIRHDVCLPLTVEVDQIYHLACPASPVFYQHNPIKTVKTAFQGTLNMCGLAKRVKARLLLASTSEVYGDPEVHPQVETYFGNVNSIGIRSCYDEGKRVSETLCFEYHRLHQTDIRVARIFNTYGPRMLENDGRVVSNFIVQALKGIPLTVYGDGSQTRSFCFVDDLVDGLIKLMRGSDIGPVNLGNPGEYTIKELAEKVQGLVNPAVPVAFKPLPSDDPTRRKPDITRAKQNLGWEPKVPLEKGLRLTIEDFKTRVHGHK</sequence>